<comment type="similarity">
    <text evidence="2">Belongs to the rad9 family.</text>
</comment>
<dbReference type="PANTHER" id="PTHR15237">
    <property type="entry name" value="DNA REPAIR PROTEIN RAD9"/>
    <property type="match status" value="1"/>
</dbReference>
<evidence type="ECO:0000256" key="9">
    <source>
        <dbReference type="ARBA" id="ARBA00059283"/>
    </source>
</evidence>
<evidence type="ECO:0000256" key="3">
    <source>
        <dbReference type="ARBA" id="ARBA00022553"/>
    </source>
</evidence>
<evidence type="ECO:0000313" key="12">
    <source>
        <dbReference type="EMBL" id="CAF1114812.1"/>
    </source>
</evidence>
<keyword evidence="5" id="KW-0227">DNA damage</keyword>
<evidence type="ECO:0000256" key="10">
    <source>
        <dbReference type="ARBA" id="ARBA00069752"/>
    </source>
</evidence>
<evidence type="ECO:0000256" key="8">
    <source>
        <dbReference type="ARBA" id="ARBA00023242"/>
    </source>
</evidence>
<dbReference type="EMBL" id="CAJNOH010000739">
    <property type="protein sequence ID" value="CAF1114812.1"/>
    <property type="molecule type" value="Genomic_DNA"/>
</dbReference>
<evidence type="ECO:0000256" key="7">
    <source>
        <dbReference type="ARBA" id="ARBA00022839"/>
    </source>
</evidence>
<name>A0A814Q569_9BILA</name>
<gene>
    <name evidence="13" type="ORF">JXQ802_LOCUS34275</name>
    <name evidence="12" type="ORF">PYM288_LOCUS20376</name>
</gene>
<evidence type="ECO:0000256" key="4">
    <source>
        <dbReference type="ARBA" id="ARBA00022722"/>
    </source>
</evidence>
<evidence type="ECO:0000313" key="15">
    <source>
        <dbReference type="Proteomes" id="UP000663870"/>
    </source>
</evidence>
<dbReference type="GO" id="GO:0030896">
    <property type="term" value="C:checkpoint clamp complex"/>
    <property type="evidence" value="ECO:0007669"/>
    <property type="project" value="InterPro"/>
</dbReference>
<protein>
    <recommendedName>
        <fullName evidence="10">Cell cycle checkpoint control protein RAD9A</fullName>
    </recommendedName>
    <alternativeName>
        <fullName evidence="11">DNA repair exonuclease rad9 homolog A</fullName>
    </alternativeName>
</protein>
<dbReference type="Proteomes" id="UP000663870">
    <property type="component" value="Unassembled WGS sequence"/>
</dbReference>
<reference evidence="12" key="1">
    <citation type="submission" date="2021-02" db="EMBL/GenBank/DDBJ databases">
        <authorList>
            <person name="Nowell W R."/>
        </authorList>
    </citation>
    <scope>NUCLEOTIDE SEQUENCE</scope>
</reference>
<dbReference type="InterPro" id="IPR046938">
    <property type="entry name" value="DNA_clamp_sf"/>
</dbReference>
<keyword evidence="4" id="KW-0540">Nuclease</keyword>
<keyword evidence="3" id="KW-0597">Phosphoprotein</keyword>
<dbReference type="AlphaFoldDB" id="A0A814Q569"/>
<dbReference type="GO" id="GO:0031573">
    <property type="term" value="P:mitotic intra-S DNA damage checkpoint signaling"/>
    <property type="evidence" value="ECO:0007669"/>
    <property type="project" value="TreeGrafter"/>
</dbReference>
<evidence type="ECO:0000313" key="14">
    <source>
        <dbReference type="Proteomes" id="UP000663854"/>
    </source>
</evidence>
<keyword evidence="7" id="KW-0269">Exonuclease</keyword>
<evidence type="ECO:0000256" key="6">
    <source>
        <dbReference type="ARBA" id="ARBA00022801"/>
    </source>
</evidence>
<evidence type="ECO:0000256" key="2">
    <source>
        <dbReference type="ARBA" id="ARBA00008494"/>
    </source>
</evidence>
<comment type="caution">
    <text evidence="12">The sequence shown here is derived from an EMBL/GenBank/DDBJ whole genome shotgun (WGS) entry which is preliminary data.</text>
</comment>
<accession>A0A814Q569</accession>
<dbReference type="GO" id="GO:0071479">
    <property type="term" value="P:cellular response to ionizing radiation"/>
    <property type="evidence" value="ECO:0007669"/>
    <property type="project" value="TreeGrafter"/>
</dbReference>
<dbReference type="PANTHER" id="PTHR15237:SF0">
    <property type="entry name" value="CELL CYCLE CHECKPOINT CONTROL PROTEIN"/>
    <property type="match status" value="1"/>
</dbReference>
<comment type="function">
    <text evidence="9">Component of the 9-1-1 cell-cycle checkpoint response complex that plays a major role in DNA repair. The 9-1-1 complex is recruited to DNA lesion upon damage by the RAD17-replication factor C (RFC) clamp loader complex. Acts then as a sliding clamp platform on DNA for several proteins involved in long-patch base excision repair (LP-BER). The 9-1-1 complex stimulates DNA polymerase beta (POLB) activity by increasing its affinity for the 3'-OH end of the primer-template and stabilizes POLB to those sites where LP-BER proceeds; endonuclease FEN1 cleavage activity on substrates with double, nick, or gap flaps of distinct sequences and lengths; and DNA ligase I (LIG1) on long-patch base excision repair substrates. The 9-1-1 complex is necessary for the recruitment of RHNO1 to sites of double-stranded breaks (DSB) occurring during the S phase. RAD9A possesses 3'-&gt;5' double stranded DNA exonuclease activity.</text>
</comment>
<dbReference type="Gene3D" id="3.70.10.10">
    <property type="match status" value="1"/>
</dbReference>
<dbReference type="Proteomes" id="UP000663854">
    <property type="component" value="Unassembled WGS sequence"/>
</dbReference>
<dbReference type="InterPro" id="IPR007268">
    <property type="entry name" value="Rad9/Ddc1"/>
</dbReference>
<dbReference type="SUPFAM" id="SSF55979">
    <property type="entry name" value="DNA clamp"/>
    <property type="match status" value="1"/>
</dbReference>
<dbReference type="Pfam" id="PF04139">
    <property type="entry name" value="Rad9"/>
    <property type="match status" value="1"/>
</dbReference>
<evidence type="ECO:0000256" key="11">
    <source>
        <dbReference type="ARBA" id="ARBA00079896"/>
    </source>
</evidence>
<dbReference type="GO" id="GO:0000076">
    <property type="term" value="P:DNA replication checkpoint signaling"/>
    <property type="evidence" value="ECO:0007669"/>
    <property type="project" value="TreeGrafter"/>
</dbReference>
<dbReference type="GO" id="GO:0006281">
    <property type="term" value="P:DNA repair"/>
    <property type="evidence" value="ECO:0007669"/>
    <property type="project" value="TreeGrafter"/>
</dbReference>
<keyword evidence="15" id="KW-1185">Reference proteome</keyword>
<evidence type="ECO:0000256" key="1">
    <source>
        <dbReference type="ARBA" id="ARBA00004123"/>
    </source>
</evidence>
<organism evidence="12 14">
    <name type="scientific">Rotaria sordida</name>
    <dbReference type="NCBI Taxonomy" id="392033"/>
    <lineage>
        <taxon>Eukaryota</taxon>
        <taxon>Metazoa</taxon>
        <taxon>Spiralia</taxon>
        <taxon>Gnathifera</taxon>
        <taxon>Rotifera</taxon>
        <taxon>Eurotatoria</taxon>
        <taxon>Bdelloidea</taxon>
        <taxon>Philodinida</taxon>
        <taxon>Philodinidae</taxon>
        <taxon>Rotaria</taxon>
    </lineage>
</organism>
<comment type="subcellular location">
    <subcellularLocation>
        <location evidence="1">Nucleus</location>
    </subcellularLocation>
</comment>
<keyword evidence="6" id="KW-0378">Hydrolase</keyword>
<proteinExistence type="inferred from homology"/>
<dbReference type="EMBL" id="CAJNOL010001619">
    <property type="protein sequence ID" value="CAF1392267.1"/>
    <property type="molecule type" value="Genomic_DNA"/>
</dbReference>
<keyword evidence="8" id="KW-0539">Nucleus</keyword>
<evidence type="ECO:0000256" key="5">
    <source>
        <dbReference type="ARBA" id="ARBA00022763"/>
    </source>
</evidence>
<sequence>MTEKKFIFVIPPEHVRHFGKALQVLTKLGEEIYIELITKTNGLSFRTANQSRSSYSCITFYRDFFQEWPQDDLQKEKIKCRISAKRCMSAVHAVLSSKLTRLELVFDDQKSNLSFILHCRYNIIKIHSCFYIDCEKLQARFDKQSYKNCVSIMSKTLQDLTAHFPAKWDEITIRATKDQFIIKKCDEIVHDDESIVYGMNFQVVCEPREFISYDIQYKSDITFCLREFKFLLGLADLLNLPMTIYFDSRGRPIIFCFDAEEFYFDGTFVFATMANREGETDISFNMTQTSVNDTSTMDEDDLVSYRQYTINTTGVNRGGKKRPAPSTSPTLETQINPIDEEFNIDEDNISIDRKQRISTTNHKNTTTTAFGDTTYTVSSQQSIVGLQQSEDFMADMTDDEDEEN</sequence>
<dbReference type="GO" id="GO:0004527">
    <property type="term" value="F:exonuclease activity"/>
    <property type="evidence" value="ECO:0007669"/>
    <property type="project" value="UniProtKB-KW"/>
</dbReference>
<evidence type="ECO:0000313" key="13">
    <source>
        <dbReference type="EMBL" id="CAF1392267.1"/>
    </source>
</evidence>
<dbReference type="FunFam" id="3.70.10.10:FF:000005">
    <property type="entry name" value="Cell cycle checkpoint control protein"/>
    <property type="match status" value="1"/>
</dbReference>